<dbReference type="AlphaFoldDB" id="A0A7W9KI95"/>
<evidence type="ECO:0000259" key="1">
    <source>
        <dbReference type="Pfam" id="PF00248"/>
    </source>
</evidence>
<keyword evidence="3" id="KW-1185">Reference proteome</keyword>
<dbReference type="Pfam" id="PF00248">
    <property type="entry name" value="Aldo_ket_red"/>
    <property type="match status" value="1"/>
</dbReference>
<gene>
    <name evidence="2" type="ORF">BJ998_004265</name>
</gene>
<name>A0A7W9KI95_9PSEU</name>
<dbReference type="InterPro" id="IPR020471">
    <property type="entry name" value="AKR"/>
</dbReference>
<feature type="domain" description="NADP-dependent oxidoreductase" evidence="1">
    <location>
        <begin position="22"/>
        <end position="288"/>
    </location>
</feature>
<accession>A0A7W9KI95</accession>
<evidence type="ECO:0000313" key="3">
    <source>
        <dbReference type="Proteomes" id="UP000585638"/>
    </source>
</evidence>
<organism evidence="2 3">
    <name type="scientific">Kutzneria kofuensis</name>
    <dbReference type="NCBI Taxonomy" id="103725"/>
    <lineage>
        <taxon>Bacteria</taxon>
        <taxon>Bacillati</taxon>
        <taxon>Actinomycetota</taxon>
        <taxon>Actinomycetes</taxon>
        <taxon>Pseudonocardiales</taxon>
        <taxon>Pseudonocardiaceae</taxon>
        <taxon>Kutzneria</taxon>
    </lineage>
</organism>
<dbReference type="PANTHER" id="PTHR43638">
    <property type="entry name" value="OXIDOREDUCTASE, ALDO/KETO REDUCTASE FAMILY PROTEIN"/>
    <property type="match status" value="1"/>
</dbReference>
<dbReference type="SUPFAM" id="SSF51430">
    <property type="entry name" value="NAD(P)-linked oxidoreductase"/>
    <property type="match status" value="1"/>
</dbReference>
<dbReference type="InterPro" id="IPR023210">
    <property type="entry name" value="NADP_OxRdtase_dom"/>
</dbReference>
<dbReference type="InterPro" id="IPR036812">
    <property type="entry name" value="NAD(P)_OxRdtase_dom_sf"/>
</dbReference>
<reference evidence="2 3" key="1">
    <citation type="submission" date="2020-08" db="EMBL/GenBank/DDBJ databases">
        <title>Sequencing the genomes of 1000 actinobacteria strains.</title>
        <authorList>
            <person name="Klenk H.-P."/>
        </authorList>
    </citation>
    <scope>NUCLEOTIDE SEQUENCE [LARGE SCALE GENOMIC DNA]</scope>
    <source>
        <strain evidence="2 3">DSM 43851</strain>
    </source>
</reference>
<sequence>MTSNISATKAGHWDLGGRQVARLGYGTMQLTGPGVMGPPRDRAEAVAVLRRAVELGVNHIDTSDYYGPYVANEILREALHPYTDDLVLVTKVGARRTPDGGWPEALSPDELREAVHDNLRRLGVEQIGVVNLRMPGFAEPEDRSVEEPFTVLAELREQGLIGQLGVSNVTPAQLAEAQKIAPVVCVQNLYNIVQRRDEELVRICADQGIAYVPFFPLGGFELVSDPRVKAVADRHNATVPQVALAWLFQRSPNLLAIPGTSSVAHLEENIAGASLRLSEEDVAALDGIA</sequence>
<dbReference type="CDD" id="cd19088">
    <property type="entry name" value="AKR_AKR13B1"/>
    <property type="match status" value="1"/>
</dbReference>
<dbReference type="GO" id="GO:0016491">
    <property type="term" value="F:oxidoreductase activity"/>
    <property type="evidence" value="ECO:0007669"/>
    <property type="project" value="InterPro"/>
</dbReference>
<dbReference type="Proteomes" id="UP000585638">
    <property type="component" value="Unassembled WGS sequence"/>
</dbReference>
<dbReference type="PANTHER" id="PTHR43638:SF3">
    <property type="entry name" value="ALDEHYDE REDUCTASE"/>
    <property type="match status" value="1"/>
</dbReference>
<evidence type="ECO:0000313" key="2">
    <source>
        <dbReference type="EMBL" id="MBB5893069.1"/>
    </source>
</evidence>
<comment type="caution">
    <text evidence="2">The sequence shown here is derived from an EMBL/GenBank/DDBJ whole genome shotgun (WGS) entry which is preliminary data.</text>
</comment>
<protein>
    <submittedName>
        <fullName evidence="2">Aryl-alcohol dehydrogenase-like predicted oxidoreductase</fullName>
    </submittedName>
</protein>
<dbReference type="RefSeq" id="WP_184864197.1">
    <property type="nucleotide sequence ID" value="NZ_BAAAWY010000001.1"/>
</dbReference>
<dbReference type="EMBL" id="JACHIR010000001">
    <property type="protein sequence ID" value="MBB5893069.1"/>
    <property type="molecule type" value="Genomic_DNA"/>
</dbReference>
<dbReference type="NCBIfam" id="NF007695">
    <property type="entry name" value="PRK10376.1"/>
    <property type="match status" value="1"/>
</dbReference>
<proteinExistence type="predicted"/>
<dbReference type="PRINTS" id="PR00069">
    <property type="entry name" value="ALDKETRDTASE"/>
</dbReference>
<dbReference type="Gene3D" id="3.20.20.100">
    <property type="entry name" value="NADP-dependent oxidoreductase domain"/>
    <property type="match status" value="1"/>
</dbReference>